<keyword evidence="3" id="KW-0614">Plasmid</keyword>
<proteinExistence type="predicted"/>
<dbReference type="EMBL" id="CP001345">
    <property type="protein sequence ID" value="ACL47588.1"/>
    <property type="molecule type" value="Genomic_DNA"/>
</dbReference>
<feature type="transmembrane region" description="Helical" evidence="2">
    <location>
        <begin position="12"/>
        <end position="30"/>
    </location>
</feature>
<sequence length="195" mass="21598">MNHEFIQTTLPMLVRGVATIGSAVFILAYAREYVLRFELKAPPSPPSSEANRKLQQVEAQEQQLRARVEELQLALEQAKANQLTLNSELEQASAIQLTLNSELEQVQLELQTVQQTLVHYQDLSNNLEVQLSVKQADLDKAVMELARTQRGFRGVINAVFDLLEEAGATFLGLRGGEQAALPPTTASSQSEMPQI</sequence>
<dbReference type="HOGENOM" id="CLU_1394310_0_0_3"/>
<evidence type="ECO:0000256" key="2">
    <source>
        <dbReference type="SAM" id="Phobius"/>
    </source>
</evidence>
<evidence type="ECO:0000256" key="1">
    <source>
        <dbReference type="SAM" id="Coils"/>
    </source>
</evidence>
<gene>
    <name evidence="3" type="ordered locus">Cyan7425_5327</name>
</gene>
<reference evidence="3" key="1">
    <citation type="submission" date="2009-01" db="EMBL/GenBank/DDBJ databases">
        <title>Complete sequence of plasmid1 Cyanothece sp. PCC 7425.</title>
        <authorList>
            <consortium name="US DOE Joint Genome Institute"/>
            <person name="Lucas S."/>
            <person name="Copeland A."/>
            <person name="Lapidus A."/>
            <person name="Glavina del Rio T."/>
            <person name="Dalin E."/>
            <person name="Tice H."/>
            <person name="Bruce D."/>
            <person name="Goodwin L."/>
            <person name="Pitluck S."/>
            <person name="Sims D."/>
            <person name="Meineke L."/>
            <person name="Brettin T."/>
            <person name="Detter J.C."/>
            <person name="Han C."/>
            <person name="Larimer F."/>
            <person name="Land M."/>
            <person name="Hauser L."/>
            <person name="Kyrpides N."/>
            <person name="Ovchinnikova G."/>
            <person name="Liberton M."/>
            <person name="Stoeckel J."/>
            <person name="Banerjee A."/>
            <person name="Singh A."/>
            <person name="Page L."/>
            <person name="Sato H."/>
            <person name="Zhao L."/>
            <person name="Sherman L."/>
            <person name="Pakrasi H."/>
            <person name="Richardson P."/>
        </authorList>
    </citation>
    <scope>NUCLEOTIDE SEQUENCE</scope>
    <source>
        <strain evidence="3">PCC 7425</strain>
        <plasmid evidence="3">pP742501</plasmid>
    </source>
</reference>
<evidence type="ECO:0000313" key="3">
    <source>
        <dbReference type="EMBL" id="ACL47588.1"/>
    </source>
</evidence>
<geneLocation type="plasmid" evidence="3">
    <name>pP742501</name>
</geneLocation>
<name>B8HYU0_CYAP4</name>
<feature type="coiled-coil region" evidence="1">
    <location>
        <begin position="47"/>
        <end position="123"/>
    </location>
</feature>
<organism evidence="3">
    <name type="scientific">Cyanothece sp. (strain PCC 7425 / ATCC 29141)</name>
    <dbReference type="NCBI Taxonomy" id="395961"/>
    <lineage>
        <taxon>Bacteria</taxon>
        <taxon>Bacillati</taxon>
        <taxon>Cyanobacteriota</taxon>
        <taxon>Cyanophyceae</taxon>
        <taxon>Gomontiellales</taxon>
        <taxon>Cyanothecaceae</taxon>
        <taxon>Cyanothece</taxon>
    </lineage>
</organism>
<keyword evidence="2" id="KW-1133">Transmembrane helix</keyword>
<protein>
    <submittedName>
        <fullName evidence="3">Uncharacterized protein</fullName>
    </submittedName>
</protein>
<keyword evidence="1" id="KW-0175">Coiled coil</keyword>
<dbReference type="AlphaFoldDB" id="B8HYU0"/>
<accession>B8HYU0</accession>
<dbReference type="KEGG" id="cyn:Cyan7425_5327"/>
<keyword evidence="2" id="KW-0812">Transmembrane</keyword>
<keyword evidence="2" id="KW-0472">Membrane</keyword>